<evidence type="ECO:0000313" key="3">
    <source>
        <dbReference type="EMBL" id="POZ60565.1"/>
    </source>
</evidence>
<gene>
    <name evidence="3" type="ORF">C2I19_18260</name>
</gene>
<name>A0A2S5DBV2_9NEIS</name>
<dbReference type="Proteomes" id="UP000237082">
    <property type="component" value="Unassembled WGS sequence"/>
</dbReference>
<dbReference type="EMBL" id="PQWB01000116">
    <property type="protein sequence ID" value="POZ60565.1"/>
    <property type="molecule type" value="Genomic_DNA"/>
</dbReference>
<keyword evidence="2" id="KW-0808">Transferase</keyword>
<keyword evidence="4" id="KW-1185">Reference proteome</keyword>
<evidence type="ECO:0000256" key="2">
    <source>
        <dbReference type="ARBA" id="ARBA00022679"/>
    </source>
</evidence>
<keyword evidence="1" id="KW-0328">Glycosyltransferase</keyword>
<dbReference type="PANTHER" id="PTHR34136:SF1">
    <property type="entry name" value="UDP-N-ACETYL-D-MANNOSAMINURONIC ACID TRANSFERASE"/>
    <property type="match status" value="1"/>
</dbReference>
<reference evidence="4" key="1">
    <citation type="submission" date="2018-02" db="EMBL/GenBank/DDBJ databases">
        <authorList>
            <person name="O'Hara-Hanley K."/>
            <person name="Soby S."/>
        </authorList>
    </citation>
    <scope>NUCLEOTIDE SEQUENCE [LARGE SCALE GENOMIC DNA]</scope>
    <source>
        <strain evidence="4">MWU14-2602</strain>
    </source>
</reference>
<proteinExistence type="predicted"/>
<dbReference type="OrthoDB" id="9808602at2"/>
<dbReference type="RefSeq" id="WP_103904060.1">
    <property type="nucleotide sequence ID" value="NZ_PQWB01000116.1"/>
</dbReference>
<comment type="caution">
    <text evidence="3">The sequence shown here is derived from an EMBL/GenBank/DDBJ whole genome shotgun (WGS) entry which is preliminary data.</text>
</comment>
<organism evidence="3 4">
    <name type="scientific">Chromobacterium alticapitis</name>
    <dbReference type="NCBI Taxonomy" id="2073169"/>
    <lineage>
        <taxon>Bacteria</taxon>
        <taxon>Pseudomonadati</taxon>
        <taxon>Pseudomonadota</taxon>
        <taxon>Betaproteobacteria</taxon>
        <taxon>Neisseriales</taxon>
        <taxon>Chromobacteriaceae</taxon>
        <taxon>Chromobacterium</taxon>
    </lineage>
</organism>
<dbReference type="InterPro" id="IPR004629">
    <property type="entry name" value="WecG_TagA_CpsF"/>
</dbReference>
<evidence type="ECO:0000256" key="1">
    <source>
        <dbReference type="ARBA" id="ARBA00022676"/>
    </source>
</evidence>
<dbReference type="AlphaFoldDB" id="A0A2S5DBV2"/>
<dbReference type="CDD" id="cd06533">
    <property type="entry name" value="Glyco_transf_WecG_TagA"/>
    <property type="match status" value="1"/>
</dbReference>
<dbReference type="Pfam" id="PF03808">
    <property type="entry name" value="Glyco_tran_WecG"/>
    <property type="match status" value="1"/>
</dbReference>
<sequence>MSQITIFGLKFRGLTLDQVIVRDTGCRLIVTVNADFIVRAQEGDKRLAAIIDRNVSTFDGTWPYQVAQRRFPGVTVEKLSGSDLVFNLANICVQEQRTMLIVGGTPSSAKLAQERINQQYGQPFCHAWSPPFERYPYSSGFVAEFQVLVTTHKPLAVLLCLGSPNQEFLGEDQLDFLSESGVAYCMGAGGTVDFLAGTLRRAPRMIQLIGLEGAWRLLAQPSFFRLRRLARSVRMFRYINAKSPLSQ</sequence>
<evidence type="ECO:0000313" key="4">
    <source>
        <dbReference type="Proteomes" id="UP000237082"/>
    </source>
</evidence>
<accession>A0A2S5DBV2</accession>
<protein>
    <recommendedName>
        <fullName evidence="5">Glycosyltransferase</fullName>
    </recommendedName>
</protein>
<dbReference type="PANTHER" id="PTHR34136">
    <property type="match status" value="1"/>
</dbReference>
<dbReference type="GO" id="GO:0016758">
    <property type="term" value="F:hexosyltransferase activity"/>
    <property type="evidence" value="ECO:0007669"/>
    <property type="project" value="TreeGrafter"/>
</dbReference>
<evidence type="ECO:0008006" key="5">
    <source>
        <dbReference type="Google" id="ProtNLM"/>
    </source>
</evidence>